<feature type="domain" description="Cytochrome c" evidence="6">
    <location>
        <begin position="24"/>
        <end position="101"/>
    </location>
</feature>
<accession>A0ABS9Z888</accession>
<proteinExistence type="predicted"/>
<feature type="chain" id="PRO_5047292791" evidence="5">
    <location>
        <begin position="23"/>
        <end position="107"/>
    </location>
</feature>
<evidence type="ECO:0000256" key="2">
    <source>
        <dbReference type="ARBA" id="ARBA00022723"/>
    </source>
</evidence>
<name>A0ABS9Z888_9HYPH</name>
<organism evidence="7 8">
    <name type="scientific">Candidatus Rhodoblastus alkanivorans</name>
    <dbReference type="NCBI Taxonomy" id="2954117"/>
    <lineage>
        <taxon>Bacteria</taxon>
        <taxon>Pseudomonadati</taxon>
        <taxon>Pseudomonadota</taxon>
        <taxon>Alphaproteobacteria</taxon>
        <taxon>Hyphomicrobiales</taxon>
        <taxon>Rhodoblastaceae</taxon>
        <taxon>Rhodoblastus</taxon>
    </lineage>
</organism>
<dbReference type="Proteomes" id="UP001139104">
    <property type="component" value="Unassembled WGS sequence"/>
</dbReference>
<evidence type="ECO:0000256" key="5">
    <source>
        <dbReference type="SAM" id="SignalP"/>
    </source>
</evidence>
<evidence type="ECO:0000256" key="4">
    <source>
        <dbReference type="PROSITE-ProRule" id="PRU00433"/>
    </source>
</evidence>
<feature type="signal peptide" evidence="5">
    <location>
        <begin position="1"/>
        <end position="22"/>
    </location>
</feature>
<gene>
    <name evidence="7" type="ORF">K2U94_13760</name>
</gene>
<keyword evidence="3 4" id="KW-0408">Iron</keyword>
<keyword evidence="8" id="KW-1185">Reference proteome</keyword>
<sequence>MRLHQYAAIALVATLVPSAAIAAGDAEHGKIIAKRWCAACHVVSAGQKRASADVPSFFYVARHKSNLDVSSFLTDPHPKMPDMSLTRQEIADLTAYIRSLAPRDGDK</sequence>
<keyword evidence="1 4" id="KW-0349">Heme</keyword>
<dbReference type="SUPFAM" id="SSF46626">
    <property type="entry name" value="Cytochrome c"/>
    <property type="match status" value="1"/>
</dbReference>
<keyword evidence="5" id="KW-0732">Signal</keyword>
<evidence type="ECO:0000256" key="3">
    <source>
        <dbReference type="ARBA" id="ARBA00023004"/>
    </source>
</evidence>
<evidence type="ECO:0000313" key="7">
    <source>
        <dbReference type="EMBL" id="MCI4683816.1"/>
    </source>
</evidence>
<dbReference type="Pfam" id="PF00034">
    <property type="entry name" value="Cytochrom_C"/>
    <property type="match status" value="1"/>
</dbReference>
<evidence type="ECO:0000256" key="1">
    <source>
        <dbReference type="ARBA" id="ARBA00022617"/>
    </source>
</evidence>
<evidence type="ECO:0000313" key="8">
    <source>
        <dbReference type="Proteomes" id="UP001139104"/>
    </source>
</evidence>
<protein>
    <submittedName>
        <fullName evidence="7">C-type cytochrome</fullName>
    </submittedName>
</protein>
<dbReference type="PROSITE" id="PS51007">
    <property type="entry name" value="CYTC"/>
    <property type="match status" value="1"/>
</dbReference>
<dbReference type="EMBL" id="JAIVFP010000001">
    <property type="protein sequence ID" value="MCI4683816.1"/>
    <property type="molecule type" value="Genomic_DNA"/>
</dbReference>
<dbReference type="RefSeq" id="WP_243067745.1">
    <property type="nucleotide sequence ID" value="NZ_JAIVFK010000006.1"/>
</dbReference>
<dbReference type="Gene3D" id="1.10.760.10">
    <property type="entry name" value="Cytochrome c-like domain"/>
    <property type="match status" value="1"/>
</dbReference>
<comment type="caution">
    <text evidence="7">The sequence shown here is derived from an EMBL/GenBank/DDBJ whole genome shotgun (WGS) entry which is preliminary data.</text>
</comment>
<reference evidence="7" key="1">
    <citation type="journal article" date="2022" name="ISME J.">
        <title>Identification of active gaseous-alkane degraders at natural gas seeps.</title>
        <authorList>
            <person name="Farhan Ul Haque M."/>
            <person name="Hernandez M."/>
            <person name="Crombie A.T."/>
            <person name="Murrell J.C."/>
        </authorList>
    </citation>
    <scope>NUCLEOTIDE SEQUENCE</scope>
    <source>
        <strain evidence="7">PC2</strain>
    </source>
</reference>
<dbReference type="InterPro" id="IPR036909">
    <property type="entry name" value="Cyt_c-like_dom_sf"/>
</dbReference>
<dbReference type="InterPro" id="IPR009056">
    <property type="entry name" value="Cyt_c-like_dom"/>
</dbReference>
<evidence type="ECO:0000259" key="6">
    <source>
        <dbReference type="PROSITE" id="PS51007"/>
    </source>
</evidence>
<keyword evidence="2 4" id="KW-0479">Metal-binding</keyword>